<name>A0ABT2S4I6_9FIRM</name>
<gene>
    <name evidence="2" type="ORF">OCV65_04020</name>
</gene>
<evidence type="ECO:0000256" key="1">
    <source>
        <dbReference type="SAM" id="Phobius"/>
    </source>
</evidence>
<feature type="transmembrane region" description="Helical" evidence="1">
    <location>
        <begin position="12"/>
        <end position="29"/>
    </location>
</feature>
<evidence type="ECO:0008006" key="4">
    <source>
        <dbReference type="Google" id="ProtNLM"/>
    </source>
</evidence>
<keyword evidence="1" id="KW-0812">Transmembrane</keyword>
<sequence>MEEARKKLRICMVLVVAAAIIVGLIYYFHDVRGKDYATEGTLVQRYEVQTVCRR</sequence>
<keyword evidence="1" id="KW-0472">Membrane</keyword>
<evidence type="ECO:0000313" key="2">
    <source>
        <dbReference type="EMBL" id="MCU6699403.1"/>
    </source>
</evidence>
<dbReference type="Proteomes" id="UP001207605">
    <property type="component" value="Unassembled WGS sequence"/>
</dbReference>
<dbReference type="EMBL" id="JAOQJV010000003">
    <property type="protein sequence ID" value="MCU6699403.1"/>
    <property type="molecule type" value="Genomic_DNA"/>
</dbReference>
<dbReference type="RefSeq" id="WP_199665558.1">
    <property type="nucleotide sequence ID" value="NZ_JAOQJV010000003.1"/>
</dbReference>
<evidence type="ECO:0000313" key="3">
    <source>
        <dbReference type="Proteomes" id="UP001207605"/>
    </source>
</evidence>
<organism evidence="2 3">
    <name type="scientific">Dorea ammoniilytica</name>
    <dbReference type="NCBI Taxonomy" id="2981788"/>
    <lineage>
        <taxon>Bacteria</taxon>
        <taxon>Bacillati</taxon>
        <taxon>Bacillota</taxon>
        <taxon>Clostridia</taxon>
        <taxon>Lachnospirales</taxon>
        <taxon>Lachnospiraceae</taxon>
        <taxon>Dorea</taxon>
    </lineage>
</organism>
<keyword evidence="3" id="KW-1185">Reference proteome</keyword>
<comment type="caution">
    <text evidence="2">The sequence shown here is derived from an EMBL/GenBank/DDBJ whole genome shotgun (WGS) entry which is preliminary data.</text>
</comment>
<accession>A0ABT2S4I6</accession>
<proteinExistence type="predicted"/>
<keyword evidence="1" id="KW-1133">Transmembrane helix</keyword>
<protein>
    <recommendedName>
        <fullName evidence="4">Membrane-spanning protein</fullName>
    </recommendedName>
</protein>
<reference evidence="2 3" key="1">
    <citation type="journal article" date="2021" name="ISME Commun">
        <title>Automated analysis of genomic sequences facilitates high-throughput and comprehensive description of bacteria.</title>
        <authorList>
            <person name="Hitch T.C.A."/>
        </authorList>
    </citation>
    <scope>NUCLEOTIDE SEQUENCE [LARGE SCALE GENOMIC DNA]</scope>
    <source>
        <strain evidence="2 3">Sanger_02</strain>
    </source>
</reference>